<gene>
    <name evidence="2" type="ORF">COU35_03600</name>
</gene>
<dbReference type="PANTHER" id="PTHR21666:SF270">
    <property type="entry name" value="MUREIN HYDROLASE ACTIVATOR ENVC"/>
    <property type="match status" value="1"/>
</dbReference>
<sequence>MPRTAEGVVVVRHMLLVLAFFLLPHTTFAAYSGPGLKIPMLKGNPIRVTVETGGEVMAELGGGIDAAHTGNSYFSIDFDDRFSGDSVVAAAGGRATVLPNSGGYGNLVKIDHGGGYETRYGHLANFSVTSGEYVFQGQKLGTIGTTGNSSGTHIHFELKHNGNGADGNIMLDGVQLDGLDMELYRAGRWYISSNEQVATFTPTDPNALFTCPVQPSGGSAANGWVYTCPQAQDALSECDGTSLYRWSYGVLRVDNLRRNVTFRARLYRRVNGAPTVYGNNNEWSWTNNSVKADGGWDHAYFWPSEVCLEAGDYEWWYYVDSGDITMDLPLVRLPFTVRPTDTPYLVNTGSGNPISCGDPPRGGEDTNWTYTCLDRRLTYNAGQHVWTLFRIDHVYRDHRYKVSAFNNGVHQWDWTSDWVRGVSRRWGWEKTYFWPALWNAPYGNWRFYYRVDTGNGFPTAPAASVDFMVR</sequence>
<dbReference type="Pfam" id="PF01551">
    <property type="entry name" value="Peptidase_M23"/>
    <property type="match status" value="1"/>
</dbReference>
<dbReference type="Proteomes" id="UP000230154">
    <property type="component" value="Unassembled WGS sequence"/>
</dbReference>
<dbReference type="SUPFAM" id="SSF51261">
    <property type="entry name" value="Duplicated hybrid motif"/>
    <property type="match status" value="1"/>
</dbReference>
<dbReference type="InterPro" id="IPR011055">
    <property type="entry name" value="Dup_hybrid_motif"/>
</dbReference>
<comment type="caution">
    <text evidence="2">The sequence shown here is derived from an EMBL/GenBank/DDBJ whole genome shotgun (WGS) entry which is preliminary data.</text>
</comment>
<dbReference type="CDD" id="cd12797">
    <property type="entry name" value="M23_peptidase"/>
    <property type="match status" value="1"/>
</dbReference>
<proteinExistence type="predicted"/>
<evidence type="ECO:0000313" key="2">
    <source>
        <dbReference type="EMBL" id="PIR74222.1"/>
    </source>
</evidence>
<protein>
    <recommendedName>
        <fullName evidence="1">M23ase beta-sheet core domain-containing protein</fullName>
    </recommendedName>
</protein>
<organism evidence="2 3">
    <name type="scientific">Candidatus Magasanikbacteria bacterium CG10_big_fil_rev_8_21_14_0_10_47_10</name>
    <dbReference type="NCBI Taxonomy" id="1974652"/>
    <lineage>
        <taxon>Bacteria</taxon>
        <taxon>Candidatus Magasanikiibacteriota</taxon>
    </lineage>
</organism>
<dbReference type="Gene3D" id="2.70.70.10">
    <property type="entry name" value="Glucose Permease (Domain IIA)"/>
    <property type="match status" value="1"/>
</dbReference>
<dbReference type="GO" id="GO:0004222">
    <property type="term" value="F:metalloendopeptidase activity"/>
    <property type="evidence" value="ECO:0007669"/>
    <property type="project" value="TreeGrafter"/>
</dbReference>
<accession>A0A2H0TPZ3</accession>
<dbReference type="AlphaFoldDB" id="A0A2H0TPZ3"/>
<feature type="domain" description="M23ase beta-sheet core" evidence="1">
    <location>
        <begin position="83"/>
        <end position="164"/>
    </location>
</feature>
<dbReference type="EMBL" id="PFCB01000026">
    <property type="protein sequence ID" value="PIR74222.1"/>
    <property type="molecule type" value="Genomic_DNA"/>
</dbReference>
<dbReference type="PANTHER" id="PTHR21666">
    <property type="entry name" value="PEPTIDASE-RELATED"/>
    <property type="match status" value="1"/>
</dbReference>
<evidence type="ECO:0000259" key="1">
    <source>
        <dbReference type="Pfam" id="PF01551"/>
    </source>
</evidence>
<name>A0A2H0TPZ3_9BACT</name>
<evidence type="ECO:0000313" key="3">
    <source>
        <dbReference type="Proteomes" id="UP000230154"/>
    </source>
</evidence>
<dbReference type="InterPro" id="IPR016047">
    <property type="entry name" value="M23ase_b-sheet_dom"/>
</dbReference>
<reference evidence="3" key="1">
    <citation type="submission" date="2017-09" db="EMBL/GenBank/DDBJ databases">
        <title>Depth-based differentiation of microbial function through sediment-hosted aquifers and enrichment of novel symbionts in the deep terrestrial subsurface.</title>
        <authorList>
            <person name="Probst A.J."/>
            <person name="Ladd B."/>
            <person name="Jarett J.K."/>
            <person name="Geller-Mcgrath D.E."/>
            <person name="Sieber C.M.K."/>
            <person name="Emerson J.B."/>
            <person name="Anantharaman K."/>
            <person name="Thomas B.C."/>
            <person name="Malmstrom R."/>
            <person name="Stieglmeier M."/>
            <person name="Klingl A."/>
            <person name="Woyke T."/>
            <person name="Ryan C.M."/>
            <person name="Banfield J.F."/>
        </authorList>
    </citation>
    <scope>NUCLEOTIDE SEQUENCE [LARGE SCALE GENOMIC DNA]</scope>
</reference>
<dbReference type="InterPro" id="IPR050570">
    <property type="entry name" value="Cell_wall_metabolism_enzyme"/>
</dbReference>